<gene>
    <name evidence="2" type="ORF">AVEN_188644_1</name>
</gene>
<dbReference type="AlphaFoldDB" id="A0A4Y2RYK3"/>
<comment type="caution">
    <text evidence="2">The sequence shown here is derived from an EMBL/GenBank/DDBJ whole genome shotgun (WGS) entry which is preliminary data.</text>
</comment>
<dbReference type="EMBL" id="BGPR01018849">
    <property type="protein sequence ID" value="GBN80309.1"/>
    <property type="molecule type" value="Genomic_DNA"/>
</dbReference>
<evidence type="ECO:0000256" key="1">
    <source>
        <dbReference type="SAM" id="MobiDB-lite"/>
    </source>
</evidence>
<proteinExistence type="predicted"/>
<name>A0A4Y2RYK3_ARAVE</name>
<reference evidence="2 3" key="1">
    <citation type="journal article" date="2019" name="Sci. Rep.">
        <title>Orb-weaving spider Araneus ventricosus genome elucidates the spidroin gene catalogue.</title>
        <authorList>
            <person name="Kono N."/>
            <person name="Nakamura H."/>
            <person name="Ohtoshi R."/>
            <person name="Moran D.A.P."/>
            <person name="Shinohara A."/>
            <person name="Yoshida Y."/>
            <person name="Fujiwara M."/>
            <person name="Mori M."/>
            <person name="Tomita M."/>
            <person name="Arakawa K."/>
        </authorList>
    </citation>
    <scope>NUCLEOTIDE SEQUENCE [LARGE SCALE GENOMIC DNA]</scope>
</reference>
<protein>
    <submittedName>
        <fullName evidence="2">Uncharacterized protein</fullName>
    </submittedName>
</protein>
<keyword evidence="3" id="KW-1185">Reference proteome</keyword>
<evidence type="ECO:0000313" key="2">
    <source>
        <dbReference type="EMBL" id="GBN80309.1"/>
    </source>
</evidence>
<feature type="region of interest" description="Disordered" evidence="1">
    <location>
        <begin position="36"/>
        <end position="62"/>
    </location>
</feature>
<evidence type="ECO:0000313" key="3">
    <source>
        <dbReference type="Proteomes" id="UP000499080"/>
    </source>
</evidence>
<sequence>MQKVRPTSSSSGKTFSARKFDRSSLFNASGDVFHARSSTTSCHCNGSGRFHTNKARPTRHCNERERRFAHKKVRGLVLNESVSKHVFTKKVRSTNPVTSEKTL</sequence>
<organism evidence="2 3">
    <name type="scientific">Araneus ventricosus</name>
    <name type="common">Orbweaver spider</name>
    <name type="synonym">Epeira ventricosa</name>
    <dbReference type="NCBI Taxonomy" id="182803"/>
    <lineage>
        <taxon>Eukaryota</taxon>
        <taxon>Metazoa</taxon>
        <taxon>Ecdysozoa</taxon>
        <taxon>Arthropoda</taxon>
        <taxon>Chelicerata</taxon>
        <taxon>Arachnida</taxon>
        <taxon>Araneae</taxon>
        <taxon>Araneomorphae</taxon>
        <taxon>Entelegynae</taxon>
        <taxon>Araneoidea</taxon>
        <taxon>Araneidae</taxon>
        <taxon>Araneus</taxon>
    </lineage>
</organism>
<dbReference type="Proteomes" id="UP000499080">
    <property type="component" value="Unassembled WGS sequence"/>
</dbReference>
<accession>A0A4Y2RYK3</accession>